<name>A0A9W7NF80_9PROT</name>
<dbReference type="CDD" id="cd19138">
    <property type="entry name" value="AKR_YeaE"/>
    <property type="match status" value="1"/>
</dbReference>
<dbReference type="GO" id="GO:0016491">
    <property type="term" value="F:oxidoreductase activity"/>
    <property type="evidence" value="ECO:0007669"/>
    <property type="project" value="InterPro"/>
</dbReference>
<protein>
    <submittedName>
        <fullName evidence="5">Aldo/keto reductase</fullName>
    </submittedName>
</protein>
<feature type="domain" description="NADP-dependent oxidoreductase" evidence="4">
    <location>
        <begin position="17"/>
        <end position="265"/>
    </location>
</feature>
<keyword evidence="6" id="KW-1185">Reference proteome</keyword>
<dbReference type="InterPro" id="IPR020471">
    <property type="entry name" value="AKR"/>
</dbReference>
<dbReference type="InterPro" id="IPR023210">
    <property type="entry name" value="NADP_OxRdtase_dom"/>
</dbReference>
<organism evidence="5 6">
    <name type="scientific">Roseomonas genomospecies 6</name>
    <dbReference type="NCBI Taxonomy" id="214106"/>
    <lineage>
        <taxon>Bacteria</taxon>
        <taxon>Pseudomonadati</taxon>
        <taxon>Pseudomonadota</taxon>
        <taxon>Alphaproteobacteria</taxon>
        <taxon>Acetobacterales</taxon>
        <taxon>Roseomonadaceae</taxon>
        <taxon>Roseomonas</taxon>
    </lineage>
</organism>
<feature type="site" description="Lowers pKa of active site Tyr" evidence="3">
    <location>
        <position position="80"/>
    </location>
</feature>
<comment type="caution">
    <text evidence="5">The sequence shown here is derived from an EMBL/GenBank/DDBJ whole genome shotgun (WGS) entry which is preliminary data.</text>
</comment>
<dbReference type="AlphaFoldDB" id="A0A9W7NF80"/>
<evidence type="ECO:0000256" key="3">
    <source>
        <dbReference type="PIRSR" id="PIRSR000097-3"/>
    </source>
</evidence>
<sequence>MTIPTTRLPSGTAVPVLGQGTWYMGEDSRDRTREVAALRLGLDLGMTLVDTAEMYADGGAEEVVGEAIAGRRDEVFLVSKVLPMNASRRGTIAACERSLKRLRTDRIDLYLLHWRGSPDFADTIAAFEALMREGKIGQWGVSNLDLQDMEELVGAPGGAAVQTNQLLYNLTRRGIEYDLQPWCRSRGIPVMAYSPIEQGRMLRHPELRRIADRHGVTPAQVGLAWLLRQDGVIAIPKASDPAHVRDNRAAADLRLDEQDIADLDRAFPPPRGPRPLEML</sequence>
<feature type="active site" description="Proton donor" evidence="1">
    <location>
        <position position="55"/>
    </location>
</feature>
<dbReference type="InterPro" id="IPR036812">
    <property type="entry name" value="NAD(P)_OxRdtase_dom_sf"/>
</dbReference>
<dbReference type="Pfam" id="PF00248">
    <property type="entry name" value="Aldo_ket_red"/>
    <property type="match status" value="1"/>
</dbReference>
<feature type="binding site" evidence="2">
    <location>
        <position position="113"/>
    </location>
    <ligand>
        <name>substrate</name>
    </ligand>
</feature>
<reference evidence="5 6" key="1">
    <citation type="submission" date="2018-07" db="EMBL/GenBank/DDBJ databases">
        <title>Genome sequence of Azospirillum sp. ATCC 49961.</title>
        <authorList>
            <person name="Sant'Anna F.H."/>
            <person name="Baldani J.I."/>
            <person name="Zilli J.E."/>
            <person name="Reis V.M."/>
            <person name="Hartmann A."/>
            <person name="Cruz L."/>
            <person name="de Souza E.M."/>
            <person name="de Oliveira Pedrosa F."/>
            <person name="Passaglia L.M.P."/>
        </authorList>
    </citation>
    <scope>NUCLEOTIDE SEQUENCE [LARGE SCALE GENOMIC DNA]</scope>
    <source>
        <strain evidence="5 6">ATCC 49961</strain>
    </source>
</reference>
<evidence type="ECO:0000313" key="6">
    <source>
        <dbReference type="Proteomes" id="UP000480854"/>
    </source>
</evidence>
<evidence type="ECO:0000256" key="2">
    <source>
        <dbReference type="PIRSR" id="PIRSR000097-2"/>
    </source>
</evidence>
<dbReference type="RefSeq" id="WP_149472392.1">
    <property type="nucleotide sequence ID" value="NZ_QOKW01000047.1"/>
</dbReference>
<dbReference type="PANTHER" id="PTHR43638">
    <property type="entry name" value="OXIDOREDUCTASE, ALDO/KETO REDUCTASE FAMILY PROTEIN"/>
    <property type="match status" value="1"/>
</dbReference>
<dbReference type="PRINTS" id="PR00069">
    <property type="entry name" value="ALDKETRDTASE"/>
</dbReference>
<dbReference type="PIRSF" id="PIRSF000097">
    <property type="entry name" value="AKR"/>
    <property type="match status" value="1"/>
</dbReference>
<evidence type="ECO:0000259" key="4">
    <source>
        <dbReference type="Pfam" id="PF00248"/>
    </source>
</evidence>
<evidence type="ECO:0000313" key="5">
    <source>
        <dbReference type="EMBL" id="KAA0675916.1"/>
    </source>
</evidence>
<dbReference type="PANTHER" id="PTHR43638:SF3">
    <property type="entry name" value="ALDEHYDE REDUCTASE"/>
    <property type="match status" value="1"/>
</dbReference>
<dbReference type="Proteomes" id="UP000480854">
    <property type="component" value="Unassembled WGS sequence"/>
</dbReference>
<dbReference type="Gene3D" id="3.20.20.100">
    <property type="entry name" value="NADP-dependent oxidoreductase domain"/>
    <property type="match status" value="1"/>
</dbReference>
<proteinExistence type="predicted"/>
<dbReference type="EMBL" id="QOKW01000047">
    <property type="protein sequence ID" value="KAA0675916.1"/>
    <property type="molecule type" value="Genomic_DNA"/>
</dbReference>
<dbReference type="OrthoDB" id="9772407at2"/>
<accession>A0A9W7NF80</accession>
<gene>
    <name evidence="5" type="ORF">DS843_29450</name>
</gene>
<dbReference type="SUPFAM" id="SSF51430">
    <property type="entry name" value="NAD(P)-linked oxidoreductase"/>
    <property type="match status" value="1"/>
</dbReference>
<evidence type="ECO:0000256" key="1">
    <source>
        <dbReference type="PIRSR" id="PIRSR000097-1"/>
    </source>
</evidence>